<proteinExistence type="predicted"/>
<dbReference type="AlphaFoldDB" id="A0A6A6C4F3"/>
<keyword evidence="4" id="KW-1185">Reference proteome</keyword>
<dbReference type="OrthoDB" id="3856093at2759"/>
<feature type="transmembrane region" description="Helical" evidence="2">
    <location>
        <begin position="67"/>
        <end position="88"/>
    </location>
</feature>
<organism evidence="3 4">
    <name type="scientific">Zasmidium cellare ATCC 36951</name>
    <dbReference type="NCBI Taxonomy" id="1080233"/>
    <lineage>
        <taxon>Eukaryota</taxon>
        <taxon>Fungi</taxon>
        <taxon>Dikarya</taxon>
        <taxon>Ascomycota</taxon>
        <taxon>Pezizomycotina</taxon>
        <taxon>Dothideomycetes</taxon>
        <taxon>Dothideomycetidae</taxon>
        <taxon>Mycosphaerellales</taxon>
        <taxon>Mycosphaerellaceae</taxon>
        <taxon>Zasmidium</taxon>
    </lineage>
</organism>
<evidence type="ECO:0000313" key="4">
    <source>
        <dbReference type="Proteomes" id="UP000799537"/>
    </source>
</evidence>
<dbReference type="RefSeq" id="XP_033662057.1">
    <property type="nucleotide sequence ID" value="XM_033814187.1"/>
</dbReference>
<evidence type="ECO:0000256" key="2">
    <source>
        <dbReference type="SAM" id="Phobius"/>
    </source>
</evidence>
<dbReference type="Pfam" id="PF08592">
    <property type="entry name" value="Anthrone_oxy"/>
    <property type="match status" value="1"/>
</dbReference>
<evidence type="ECO:0000256" key="1">
    <source>
        <dbReference type="SAM" id="MobiDB-lite"/>
    </source>
</evidence>
<sequence length="378" mass="39812">MASTLVASSQFWWMTPIQAIAAISAGMNSGASGLQSPLTMPMLELPDVPALYAGRQLRWLLHKSDGIFPRINAIGTVSNLVLAVMCFLKRNESQIAGVKWPVLAGAFLSNVGATLWTFAFMIPRNNGMRKFSQKVEENPDDKVAEKELRRLQAEWRAYAYVRNWVYPFGRVSDSSSTQVHHYICLTKINGLGIPCRSVQRQAFAINNLKNIVRLDARKQGSAGKERLGGGGSRVTAGGAGRGRRLCGVDCRRGRGDGLRAAGLGGGHDRVGGRESSSGAGVDRRQGGLVVASSGGHGFAQRCDLVGSDRLVDVDAGLGGGDDAALGALGRLSELGGGRRDGRAGAGESGRNLALDGIAKVGRGALRGGEGAEAGEEDD</sequence>
<keyword evidence="2" id="KW-0812">Transmembrane</keyword>
<feature type="transmembrane region" description="Helical" evidence="2">
    <location>
        <begin position="100"/>
        <end position="122"/>
    </location>
</feature>
<dbReference type="GeneID" id="54567459"/>
<feature type="region of interest" description="Disordered" evidence="1">
    <location>
        <begin position="261"/>
        <end position="282"/>
    </location>
</feature>
<dbReference type="EMBL" id="ML993621">
    <property type="protein sequence ID" value="KAF2161168.1"/>
    <property type="molecule type" value="Genomic_DNA"/>
</dbReference>
<accession>A0A6A6C4F3</accession>
<evidence type="ECO:0000313" key="3">
    <source>
        <dbReference type="EMBL" id="KAF2161168.1"/>
    </source>
</evidence>
<dbReference type="InterPro" id="IPR013901">
    <property type="entry name" value="Anthrone_oxy"/>
</dbReference>
<protein>
    <submittedName>
        <fullName evidence="3">Uncharacterized protein</fullName>
    </submittedName>
</protein>
<keyword evidence="2" id="KW-1133">Transmembrane helix</keyword>
<dbReference type="Proteomes" id="UP000799537">
    <property type="component" value="Unassembled WGS sequence"/>
</dbReference>
<gene>
    <name evidence="3" type="ORF">M409DRAFT_59425</name>
</gene>
<reference evidence="3" key="1">
    <citation type="journal article" date="2020" name="Stud. Mycol.">
        <title>101 Dothideomycetes genomes: a test case for predicting lifestyles and emergence of pathogens.</title>
        <authorList>
            <person name="Haridas S."/>
            <person name="Albert R."/>
            <person name="Binder M."/>
            <person name="Bloem J."/>
            <person name="Labutti K."/>
            <person name="Salamov A."/>
            <person name="Andreopoulos B."/>
            <person name="Baker S."/>
            <person name="Barry K."/>
            <person name="Bills G."/>
            <person name="Bluhm B."/>
            <person name="Cannon C."/>
            <person name="Castanera R."/>
            <person name="Culley D."/>
            <person name="Daum C."/>
            <person name="Ezra D."/>
            <person name="Gonzalez J."/>
            <person name="Henrissat B."/>
            <person name="Kuo A."/>
            <person name="Liang C."/>
            <person name="Lipzen A."/>
            <person name="Lutzoni F."/>
            <person name="Magnuson J."/>
            <person name="Mondo S."/>
            <person name="Nolan M."/>
            <person name="Ohm R."/>
            <person name="Pangilinan J."/>
            <person name="Park H.-J."/>
            <person name="Ramirez L."/>
            <person name="Alfaro M."/>
            <person name="Sun H."/>
            <person name="Tritt A."/>
            <person name="Yoshinaga Y."/>
            <person name="Zwiers L.-H."/>
            <person name="Turgeon B."/>
            <person name="Goodwin S."/>
            <person name="Spatafora J."/>
            <person name="Crous P."/>
            <person name="Grigoriev I."/>
        </authorList>
    </citation>
    <scope>NUCLEOTIDE SEQUENCE</scope>
    <source>
        <strain evidence="3">ATCC 36951</strain>
    </source>
</reference>
<name>A0A6A6C4F3_ZASCE</name>
<keyword evidence="2" id="KW-0472">Membrane</keyword>